<feature type="transmembrane region" description="Helical" evidence="2">
    <location>
        <begin position="70"/>
        <end position="89"/>
    </location>
</feature>
<feature type="coiled-coil region" evidence="1">
    <location>
        <begin position="7"/>
        <end position="34"/>
    </location>
</feature>
<evidence type="ECO:0008006" key="5">
    <source>
        <dbReference type="Google" id="ProtNLM"/>
    </source>
</evidence>
<evidence type="ECO:0000313" key="4">
    <source>
        <dbReference type="Proteomes" id="UP000679126"/>
    </source>
</evidence>
<evidence type="ECO:0000256" key="2">
    <source>
        <dbReference type="SAM" id="Phobius"/>
    </source>
</evidence>
<dbReference type="EMBL" id="JAGHKP010000001">
    <property type="protein sequence ID" value="MBO9151935.1"/>
    <property type="molecule type" value="Genomic_DNA"/>
</dbReference>
<name>A0ABS3YB96_9BACT</name>
<evidence type="ECO:0000313" key="3">
    <source>
        <dbReference type="EMBL" id="MBO9151935.1"/>
    </source>
</evidence>
<gene>
    <name evidence="3" type="ORF">J7I43_06930</name>
</gene>
<keyword evidence="2" id="KW-0812">Transmembrane</keyword>
<keyword evidence="2" id="KW-1133">Transmembrane helix</keyword>
<comment type="caution">
    <text evidence="3">The sequence shown here is derived from an EMBL/GenBank/DDBJ whole genome shotgun (WGS) entry which is preliminary data.</text>
</comment>
<dbReference type="RefSeq" id="WP_209144604.1">
    <property type="nucleotide sequence ID" value="NZ_JAGHKP010000001.1"/>
</dbReference>
<sequence>MTTEAQISRMQENYEKLAEDVSEVKDDLREVKGMLHRVTEAVGGNPVSGDGGMVARINKLEKKVEMFERLKWLIIGAAAASGLALGEIIDKILR</sequence>
<proteinExistence type="predicted"/>
<accession>A0ABS3YB96</accession>
<dbReference type="Proteomes" id="UP000679126">
    <property type="component" value="Unassembled WGS sequence"/>
</dbReference>
<protein>
    <recommendedName>
        <fullName evidence="5">Hemolysin XhlA</fullName>
    </recommendedName>
</protein>
<reference evidence="4" key="1">
    <citation type="submission" date="2021-03" db="EMBL/GenBank/DDBJ databases">
        <title>Assistant Professor.</title>
        <authorList>
            <person name="Huq M.A."/>
        </authorList>
    </citation>
    <scope>NUCLEOTIDE SEQUENCE [LARGE SCALE GENOMIC DNA]</scope>
    <source>
        <strain evidence="4">MAH-28</strain>
    </source>
</reference>
<organism evidence="3 4">
    <name type="scientific">Chitinophaga chungangae</name>
    <dbReference type="NCBI Taxonomy" id="2821488"/>
    <lineage>
        <taxon>Bacteria</taxon>
        <taxon>Pseudomonadati</taxon>
        <taxon>Bacteroidota</taxon>
        <taxon>Chitinophagia</taxon>
        <taxon>Chitinophagales</taxon>
        <taxon>Chitinophagaceae</taxon>
        <taxon>Chitinophaga</taxon>
    </lineage>
</organism>
<keyword evidence="1" id="KW-0175">Coiled coil</keyword>
<evidence type="ECO:0000256" key="1">
    <source>
        <dbReference type="SAM" id="Coils"/>
    </source>
</evidence>
<keyword evidence="4" id="KW-1185">Reference proteome</keyword>
<keyword evidence="2" id="KW-0472">Membrane</keyword>